<organism evidence="1 2">
    <name type="scientific">Butyricimonas virosa</name>
    <dbReference type="NCBI Taxonomy" id="544645"/>
    <lineage>
        <taxon>Bacteria</taxon>
        <taxon>Pseudomonadati</taxon>
        <taxon>Bacteroidota</taxon>
        <taxon>Bacteroidia</taxon>
        <taxon>Bacteroidales</taxon>
        <taxon>Odoribacteraceae</taxon>
        <taxon>Butyricimonas</taxon>
    </lineage>
</organism>
<evidence type="ECO:0000313" key="1">
    <source>
        <dbReference type="EMBL" id="RHM46801.1"/>
    </source>
</evidence>
<reference evidence="1 2" key="1">
    <citation type="submission" date="2018-08" db="EMBL/GenBank/DDBJ databases">
        <title>A genome reference for cultivated species of the human gut microbiota.</title>
        <authorList>
            <person name="Zou Y."/>
            <person name="Xue W."/>
            <person name="Luo G."/>
        </authorList>
    </citation>
    <scope>NUCLEOTIDE SEQUENCE [LARGE SCALE GENOMIC DNA]</scope>
    <source>
        <strain evidence="1 2">AF34-33</strain>
    </source>
</reference>
<dbReference type="Proteomes" id="UP000286038">
    <property type="component" value="Unassembled WGS sequence"/>
</dbReference>
<sequence length="302" mass="35104">MKNIQIYVLYGLILLGCFSCKKEDDIKPNAPLLNPFAPAEGANDPTSKLRQQFYNETGCYLLFTDTLKNEYAGTDVYGNSLYNTELLDLTYGINSSVRRKFAFTNLTGYEEQKAAVELLKEQVLPALDKKFYPYSFLLIDKFKAYTWWVEEGATDGSWDSGSEQDFYIGVRAMAISISMLQENKEEFVQKIIKKLITDYLTSDKLREFYAPGKNYYGQYFMDGEFESEEEFVMTTGILAYYYDEYDYHLEVYGMQSDLDKYLTAILERSEEEFETEYDGYDLVIKKYNILKQLLIDGGFNLN</sequence>
<proteinExistence type="predicted"/>
<accession>A0A415QQ58</accession>
<dbReference type="AlphaFoldDB" id="A0A415QQ58"/>
<protein>
    <submittedName>
        <fullName evidence="1">Uncharacterized protein</fullName>
    </submittedName>
</protein>
<dbReference type="EMBL" id="QRPV01000002">
    <property type="protein sequence ID" value="RHM46801.1"/>
    <property type="molecule type" value="Genomic_DNA"/>
</dbReference>
<comment type="caution">
    <text evidence="1">The sequence shown here is derived from an EMBL/GenBank/DDBJ whole genome shotgun (WGS) entry which is preliminary data.</text>
</comment>
<dbReference type="PROSITE" id="PS51257">
    <property type="entry name" value="PROKAR_LIPOPROTEIN"/>
    <property type="match status" value="1"/>
</dbReference>
<dbReference type="RefSeq" id="WP_118448458.1">
    <property type="nucleotide sequence ID" value="NZ_CABJDM010000002.1"/>
</dbReference>
<gene>
    <name evidence="1" type="ORF">DWZ68_02195</name>
</gene>
<evidence type="ECO:0000313" key="2">
    <source>
        <dbReference type="Proteomes" id="UP000286038"/>
    </source>
</evidence>
<name>A0A415QQ58_9BACT</name>